<feature type="region of interest" description="Disordered" evidence="1">
    <location>
        <begin position="89"/>
        <end position="160"/>
    </location>
</feature>
<evidence type="ECO:0000256" key="1">
    <source>
        <dbReference type="SAM" id="MobiDB-lite"/>
    </source>
</evidence>
<comment type="caution">
    <text evidence="3">The sequence shown here is derived from an EMBL/GenBank/DDBJ whole genome shotgun (WGS) entry which is preliminary data.</text>
</comment>
<dbReference type="InterPro" id="IPR011333">
    <property type="entry name" value="SKP1/BTB/POZ_sf"/>
</dbReference>
<organism evidence="3 4">
    <name type="scientific">Alternaria panax</name>
    <dbReference type="NCBI Taxonomy" id="48097"/>
    <lineage>
        <taxon>Eukaryota</taxon>
        <taxon>Fungi</taxon>
        <taxon>Dikarya</taxon>
        <taxon>Ascomycota</taxon>
        <taxon>Pezizomycotina</taxon>
        <taxon>Dothideomycetes</taxon>
        <taxon>Pleosporomycetidae</taxon>
        <taxon>Pleosporales</taxon>
        <taxon>Pleosporineae</taxon>
        <taxon>Pleosporaceae</taxon>
        <taxon>Alternaria</taxon>
        <taxon>Alternaria sect. Panax</taxon>
    </lineage>
</organism>
<gene>
    <name evidence="3" type="ORF">G6011_05587</name>
</gene>
<dbReference type="EMBL" id="JAANER010000007">
    <property type="protein sequence ID" value="KAG9187716.1"/>
    <property type="molecule type" value="Genomic_DNA"/>
</dbReference>
<accession>A0AAD4FDP3</accession>
<dbReference type="CDD" id="cd18186">
    <property type="entry name" value="BTB_POZ_ZBTB_KLHL-like"/>
    <property type="match status" value="1"/>
</dbReference>
<proteinExistence type="predicted"/>
<evidence type="ECO:0000313" key="4">
    <source>
        <dbReference type="Proteomes" id="UP001199106"/>
    </source>
</evidence>
<evidence type="ECO:0000259" key="2">
    <source>
        <dbReference type="PROSITE" id="PS50097"/>
    </source>
</evidence>
<sequence>MGKTSATCSFEELIQSKLFTFYIGKEKKAFVVHSAAIAATSWHFHALVNNGMAQSQEGSVEYHDMEPDDFARYVEYAYRCDYTVPHWALDDEVPEESEPEVAVEDEPTAAPEEPPPPPAADPDQGWEFSSHSPSTSEPSAAFGQLPKKKEGRKEGGRWFA</sequence>
<reference evidence="3" key="1">
    <citation type="submission" date="2021-07" db="EMBL/GenBank/DDBJ databases">
        <title>Genome Resource of American Ginseng Black Spot Pathogen Alternaria panax.</title>
        <authorList>
            <person name="Qiu C."/>
            <person name="Wang W."/>
            <person name="Liu Z."/>
        </authorList>
    </citation>
    <scope>NUCLEOTIDE SEQUENCE</scope>
    <source>
        <strain evidence="3">BNCC115425</strain>
    </source>
</reference>
<feature type="compositionally biased region" description="Low complexity" evidence="1">
    <location>
        <begin position="129"/>
        <end position="139"/>
    </location>
</feature>
<feature type="domain" description="BTB" evidence="2">
    <location>
        <begin position="17"/>
        <end position="86"/>
    </location>
</feature>
<dbReference type="SUPFAM" id="SSF54695">
    <property type="entry name" value="POZ domain"/>
    <property type="match status" value="1"/>
</dbReference>
<dbReference type="Proteomes" id="UP001199106">
    <property type="component" value="Unassembled WGS sequence"/>
</dbReference>
<dbReference type="Pfam" id="PF00651">
    <property type="entry name" value="BTB"/>
    <property type="match status" value="1"/>
</dbReference>
<protein>
    <recommendedName>
        <fullName evidence="2">BTB domain-containing protein</fullName>
    </recommendedName>
</protein>
<dbReference type="PROSITE" id="PS50097">
    <property type="entry name" value="BTB"/>
    <property type="match status" value="1"/>
</dbReference>
<name>A0AAD4FDP3_9PLEO</name>
<evidence type="ECO:0000313" key="3">
    <source>
        <dbReference type="EMBL" id="KAG9187716.1"/>
    </source>
</evidence>
<dbReference type="Gene3D" id="3.30.710.10">
    <property type="entry name" value="Potassium Channel Kv1.1, Chain A"/>
    <property type="match status" value="1"/>
</dbReference>
<feature type="compositionally biased region" description="Acidic residues" evidence="1">
    <location>
        <begin position="90"/>
        <end position="107"/>
    </location>
</feature>
<feature type="compositionally biased region" description="Basic and acidic residues" evidence="1">
    <location>
        <begin position="147"/>
        <end position="160"/>
    </location>
</feature>
<keyword evidence="4" id="KW-1185">Reference proteome</keyword>
<dbReference type="AlphaFoldDB" id="A0AAD4FDP3"/>
<dbReference type="InterPro" id="IPR000210">
    <property type="entry name" value="BTB/POZ_dom"/>
</dbReference>